<dbReference type="SUPFAM" id="SSF143631">
    <property type="entry name" value="ApbE-like"/>
    <property type="match status" value="1"/>
</dbReference>
<evidence type="ECO:0000256" key="5">
    <source>
        <dbReference type="ARBA" id="ARBA00022679"/>
    </source>
</evidence>
<dbReference type="PANTHER" id="PTHR30040:SF2">
    <property type="entry name" value="FAD:PROTEIN FMN TRANSFERASE"/>
    <property type="match status" value="1"/>
</dbReference>
<evidence type="ECO:0000256" key="1">
    <source>
        <dbReference type="ARBA" id="ARBA00001946"/>
    </source>
</evidence>
<accession>A0AAU8DKC7</accession>
<keyword evidence="8" id="KW-0460">Magnesium</keyword>
<proteinExistence type="predicted"/>
<dbReference type="EMBL" id="CP159218">
    <property type="protein sequence ID" value="XCG61832.1"/>
    <property type="molecule type" value="Genomic_DNA"/>
</dbReference>
<keyword evidence="7" id="KW-0274">FAD</keyword>
<dbReference type="Pfam" id="PF02424">
    <property type="entry name" value="ApbE"/>
    <property type="match status" value="2"/>
</dbReference>
<evidence type="ECO:0000256" key="3">
    <source>
        <dbReference type="ARBA" id="ARBA00016337"/>
    </source>
</evidence>
<keyword evidence="5 11" id="KW-0808">Transferase</keyword>
<dbReference type="InterPro" id="IPR024932">
    <property type="entry name" value="ApbE"/>
</dbReference>
<comment type="cofactor">
    <cofactor evidence="1">
        <name>Mg(2+)</name>
        <dbReference type="ChEBI" id="CHEBI:18420"/>
    </cofactor>
</comment>
<dbReference type="GO" id="GO:0046872">
    <property type="term" value="F:metal ion binding"/>
    <property type="evidence" value="ECO:0007669"/>
    <property type="project" value="UniProtKB-KW"/>
</dbReference>
<comment type="catalytic activity">
    <reaction evidence="10">
        <text>L-threonyl-[protein] + FAD = FMN-L-threonyl-[protein] + AMP + H(+)</text>
        <dbReference type="Rhea" id="RHEA:36847"/>
        <dbReference type="Rhea" id="RHEA-COMP:11060"/>
        <dbReference type="Rhea" id="RHEA-COMP:11061"/>
        <dbReference type="ChEBI" id="CHEBI:15378"/>
        <dbReference type="ChEBI" id="CHEBI:30013"/>
        <dbReference type="ChEBI" id="CHEBI:57692"/>
        <dbReference type="ChEBI" id="CHEBI:74257"/>
        <dbReference type="ChEBI" id="CHEBI:456215"/>
        <dbReference type="EC" id="2.7.1.180"/>
    </reaction>
</comment>
<dbReference type="PANTHER" id="PTHR30040">
    <property type="entry name" value="THIAMINE BIOSYNTHESIS LIPOPROTEIN APBE"/>
    <property type="match status" value="1"/>
</dbReference>
<evidence type="ECO:0000256" key="9">
    <source>
        <dbReference type="ARBA" id="ARBA00031306"/>
    </source>
</evidence>
<keyword evidence="4" id="KW-0285">Flavoprotein</keyword>
<evidence type="ECO:0000256" key="7">
    <source>
        <dbReference type="ARBA" id="ARBA00022827"/>
    </source>
</evidence>
<reference evidence="11" key="1">
    <citation type="submission" date="2024-05" db="EMBL/GenBank/DDBJ databases">
        <authorList>
            <person name="Cai S.Y."/>
            <person name="Jin L.M."/>
            <person name="Li H.R."/>
        </authorList>
    </citation>
    <scope>NUCLEOTIDE SEQUENCE</scope>
    <source>
        <strain evidence="11">A5-74</strain>
    </source>
</reference>
<dbReference type="GO" id="GO:0016740">
    <property type="term" value="F:transferase activity"/>
    <property type="evidence" value="ECO:0007669"/>
    <property type="project" value="UniProtKB-KW"/>
</dbReference>
<dbReference type="Gene3D" id="3.10.520.10">
    <property type="entry name" value="ApbE-like domains"/>
    <property type="match status" value="2"/>
</dbReference>
<gene>
    <name evidence="11" type="ORF">ABLG96_11050</name>
</gene>
<evidence type="ECO:0000256" key="8">
    <source>
        <dbReference type="ARBA" id="ARBA00022842"/>
    </source>
</evidence>
<dbReference type="EC" id="2.7.1.180" evidence="2"/>
<organism evidence="11">
    <name type="scientific">Nakamurella sp. A5-74</name>
    <dbReference type="NCBI Taxonomy" id="3158264"/>
    <lineage>
        <taxon>Bacteria</taxon>
        <taxon>Bacillati</taxon>
        <taxon>Actinomycetota</taxon>
        <taxon>Actinomycetes</taxon>
        <taxon>Nakamurellales</taxon>
        <taxon>Nakamurellaceae</taxon>
        <taxon>Nakamurella</taxon>
    </lineage>
</organism>
<dbReference type="AlphaFoldDB" id="A0AAU8DKC7"/>
<evidence type="ECO:0000256" key="2">
    <source>
        <dbReference type="ARBA" id="ARBA00011955"/>
    </source>
</evidence>
<sequence length="229" mass="23736">MRTLLERVDRVFSTYRPVSDVIRVRAGTPVEDVDPDVALVLQLAATAHRITGGLFDVREGAELDPSGVVKGWATGAAFADSGLGAFPGYLNAGGDLAVNGGPWRIGIEHPADPTGLLTVLAVTGGAVATSGSAHRGSHLWDPRTGQPVMNPWQATVVGPELVWADILATAAAVAGPETLDVTSWPADYEVLLCSSTGEVRTSRGFERWIAPDIGSLSSAELGVGPESGS</sequence>
<dbReference type="InterPro" id="IPR003374">
    <property type="entry name" value="ApbE-like_sf"/>
</dbReference>
<evidence type="ECO:0000256" key="10">
    <source>
        <dbReference type="ARBA" id="ARBA00048540"/>
    </source>
</evidence>
<evidence type="ECO:0000313" key="11">
    <source>
        <dbReference type="EMBL" id="XCG61832.1"/>
    </source>
</evidence>
<dbReference type="RefSeq" id="WP_353647448.1">
    <property type="nucleotide sequence ID" value="NZ_CP159218.1"/>
</dbReference>
<name>A0AAU8DKC7_9ACTN</name>
<evidence type="ECO:0000256" key="4">
    <source>
        <dbReference type="ARBA" id="ARBA00022630"/>
    </source>
</evidence>
<protein>
    <recommendedName>
        <fullName evidence="3">FAD:protein FMN transferase</fullName>
        <ecNumber evidence="2">2.7.1.180</ecNumber>
    </recommendedName>
    <alternativeName>
        <fullName evidence="9">Flavin transferase</fullName>
    </alternativeName>
</protein>
<evidence type="ECO:0000256" key="6">
    <source>
        <dbReference type="ARBA" id="ARBA00022723"/>
    </source>
</evidence>
<keyword evidence="6" id="KW-0479">Metal-binding</keyword>